<sequence length="78" mass="8812">MRQLKGKVKETPKQKKERKQSPWMIDETDPTSPPPPQAFSPEAKEGSVRLAVPVFVSFWVLLALFIYFSTRAKNPAGP</sequence>
<dbReference type="EMBL" id="OB676495">
    <property type="protein sequence ID" value="CAD7236098.1"/>
    <property type="molecule type" value="Genomic_DNA"/>
</dbReference>
<dbReference type="InterPro" id="IPR027960">
    <property type="entry name" value="DUF4519"/>
</dbReference>
<dbReference type="OrthoDB" id="10266771at2759"/>
<keyword evidence="2" id="KW-0812">Transmembrane</keyword>
<name>A0A7R8WQK2_9CRUS</name>
<reference evidence="3" key="1">
    <citation type="submission" date="2020-11" db="EMBL/GenBank/DDBJ databases">
        <authorList>
            <person name="Tran Van P."/>
        </authorList>
    </citation>
    <scope>NUCLEOTIDE SEQUENCE</scope>
</reference>
<evidence type="ECO:0000313" key="3">
    <source>
        <dbReference type="EMBL" id="CAD7236098.1"/>
    </source>
</evidence>
<feature type="region of interest" description="Disordered" evidence="1">
    <location>
        <begin position="1"/>
        <end position="43"/>
    </location>
</feature>
<evidence type="ECO:0000256" key="1">
    <source>
        <dbReference type="SAM" id="MobiDB-lite"/>
    </source>
</evidence>
<protein>
    <submittedName>
        <fullName evidence="3">Uncharacterized protein</fullName>
    </submittedName>
</protein>
<keyword evidence="2" id="KW-0472">Membrane</keyword>
<keyword evidence="2" id="KW-1133">Transmembrane helix</keyword>
<feature type="transmembrane region" description="Helical" evidence="2">
    <location>
        <begin position="50"/>
        <end position="68"/>
    </location>
</feature>
<evidence type="ECO:0000256" key="2">
    <source>
        <dbReference type="SAM" id="Phobius"/>
    </source>
</evidence>
<dbReference type="Pfam" id="PF15012">
    <property type="entry name" value="DUF4519"/>
    <property type="match status" value="1"/>
</dbReference>
<dbReference type="AlphaFoldDB" id="A0A7R8WQK2"/>
<organism evidence="3">
    <name type="scientific">Cyprideis torosa</name>
    <dbReference type="NCBI Taxonomy" id="163714"/>
    <lineage>
        <taxon>Eukaryota</taxon>
        <taxon>Metazoa</taxon>
        <taxon>Ecdysozoa</taxon>
        <taxon>Arthropoda</taxon>
        <taxon>Crustacea</taxon>
        <taxon>Oligostraca</taxon>
        <taxon>Ostracoda</taxon>
        <taxon>Podocopa</taxon>
        <taxon>Podocopida</taxon>
        <taxon>Cytherocopina</taxon>
        <taxon>Cytheroidea</taxon>
        <taxon>Cytherideidae</taxon>
        <taxon>Cyprideis</taxon>
    </lineage>
</organism>
<accession>A0A7R8WQK2</accession>
<gene>
    <name evidence="3" type="ORF">CTOB1V02_LOCUS13913</name>
</gene>
<proteinExistence type="predicted"/>